<organism evidence="2 3">
    <name type="scientific">Smittium culicis</name>
    <dbReference type="NCBI Taxonomy" id="133412"/>
    <lineage>
        <taxon>Eukaryota</taxon>
        <taxon>Fungi</taxon>
        <taxon>Fungi incertae sedis</taxon>
        <taxon>Zoopagomycota</taxon>
        <taxon>Kickxellomycotina</taxon>
        <taxon>Harpellomycetes</taxon>
        <taxon>Harpellales</taxon>
        <taxon>Legeriomycetaceae</taxon>
        <taxon>Smittium</taxon>
    </lineage>
</organism>
<feature type="region of interest" description="Disordered" evidence="1">
    <location>
        <begin position="447"/>
        <end position="487"/>
    </location>
</feature>
<dbReference type="Proteomes" id="UP000187283">
    <property type="component" value="Unassembled WGS sequence"/>
</dbReference>
<feature type="compositionally biased region" description="Polar residues" evidence="1">
    <location>
        <begin position="649"/>
        <end position="677"/>
    </location>
</feature>
<accession>A0A1R1X8I8</accession>
<gene>
    <name evidence="2" type="ORF">AYI70_g10035</name>
</gene>
<feature type="compositionally biased region" description="Basic residues" evidence="1">
    <location>
        <begin position="632"/>
        <end position="646"/>
    </location>
</feature>
<protein>
    <submittedName>
        <fullName evidence="2">Uncharacterized protein</fullName>
    </submittedName>
</protein>
<name>A0A1R1X8I8_9FUNG</name>
<dbReference type="OrthoDB" id="5756714at2759"/>
<keyword evidence="3" id="KW-1185">Reference proteome</keyword>
<feature type="compositionally biased region" description="Polar residues" evidence="1">
    <location>
        <begin position="469"/>
        <end position="480"/>
    </location>
</feature>
<evidence type="ECO:0000313" key="3">
    <source>
        <dbReference type="Proteomes" id="UP000187283"/>
    </source>
</evidence>
<dbReference type="AlphaFoldDB" id="A0A1R1X8I8"/>
<proteinExistence type="predicted"/>
<evidence type="ECO:0000256" key="1">
    <source>
        <dbReference type="SAM" id="MobiDB-lite"/>
    </source>
</evidence>
<reference evidence="2 3" key="1">
    <citation type="submission" date="2017-01" db="EMBL/GenBank/DDBJ databases">
        <authorList>
            <person name="Mah S.A."/>
            <person name="Swanson W.J."/>
            <person name="Moy G.W."/>
            <person name="Vacquier V.D."/>
        </authorList>
    </citation>
    <scope>NUCLEOTIDE SEQUENCE [LARGE SCALE GENOMIC DNA]</scope>
    <source>
        <strain evidence="2 3">GSMNP</strain>
    </source>
</reference>
<evidence type="ECO:0000313" key="2">
    <source>
        <dbReference type="EMBL" id="OMJ10918.1"/>
    </source>
</evidence>
<feature type="compositionally biased region" description="Polar residues" evidence="1">
    <location>
        <begin position="619"/>
        <end position="631"/>
    </location>
</feature>
<sequence>MLPPAYRGDGSDFFKIDEWLLIFKLASAGKRWTPKTAVVILYRHLAGPAKKKMKKLYKLRNNANIPGSYELEVWYMLLDSEYRNLEPNYSSDNIGPAKILIDKINHTIKSSRQNSPPKTDNLSNGNIKDYNLNQHPDIYTKPEKLKKINSPQHKLGKVFGGKCSKNQINNSAEIKNKSTHNSNIFSFNERSPEMYNDYKEYQNYSSSTSSFEYDYSTFKFFGNKNATSNTNTKHEYTSAKEFKSTESKKEGNAQYVFIPSVSVLENDPKIPNKLDSKILPKTLNTAPLSLGNTEVKTAKPTNAKKSAFLPTVSVSANETISKIPLNLKSTSKISEIKQNPINLTEKKAPSFNSTKNTTAFPVSKIQSFGIMPCLVKESDKSTMPINEPQKDKCLTNRKKVVNKNDSDLATDKKNLKDIKDLKSSNSLNSAKPITKHDVYNKISKSHTITTGNTQGKNSIAPTNPAGIKVSTTKITPTLSNKNDDKKDSMSILSKISNSAKVAENDSLVKNPETDSVNNTPTTDSIYKYIVNSIVRQKAEESGILFTDSFDSEEDEVVETGVYFDALSNSFFRYETDSDIEGRSGLLQPRKKYIDLKSDLKLISDINMPSAISGAAVETGPNSNDADTSSIPKKSKKKKNKKKKKKSKASENNSEGQSTANLYSSPSLETSKSVNNDKVSNEKVYVEAKPTAPKKNNSGFRINEGMLKALRY</sequence>
<comment type="caution">
    <text evidence="2">The sequence shown here is derived from an EMBL/GenBank/DDBJ whole genome shotgun (WGS) entry which is preliminary data.</text>
</comment>
<feature type="compositionally biased region" description="Polar residues" evidence="1">
    <location>
        <begin position="447"/>
        <end position="461"/>
    </location>
</feature>
<feature type="region of interest" description="Disordered" evidence="1">
    <location>
        <begin position="108"/>
        <end position="132"/>
    </location>
</feature>
<feature type="region of interest" description="Disordered" evidence="1">
    <location>
        <begin position="613"/>
        <end position="703"/>
    </location>
</feature>
<dbReference type="EMBL" id="LSSN01004778">
    <property type="protein sequence ID" value="OMJ10918.1"/>
    <property type="molecule type" value="Genomic_DNA"/>
</dbReference>